<proteinExistence type="predicted"/>
<gene>
    <name evidence="1" type="ORF">J0895_15305</name>
</gene>
<reference evidence="1 2" key="1">
    <citation type="submission" date="2021-03" db="EMBL/GenBank/DDBJ databases">
        <title>Metabolic Capacity of the Antarctic Cyanobacterium Phormidium pseudopriestleyi that Sustains Oxygenic Photosynthesis in the Presence of Hydrogen Sulfide.</title>
        <authorList>
            <person name="Lumian J.E."/>
            <person name="Jungblut A.D."/>
            <person name="Dillon M.L."/>
            <person name="Hawes I."/>
            <person name="Doran P.T."/>
            <person name="Mackey T.J."/>
            <person name="Dick G.J."/>
            <person name="Grettenberger C.L."/>
            <person name="Sumner D.Y."/>
        </authorList>
    </citation>
    <scope>NUCLEOTIDE SEQUENCE [LARGE SCALE GENOMIC DNA]</scope>
    <source>
        <strain evidence="1 2">FRX01</strain>
    </source>
</reference>
<keyword evidence="2" id="KW-1185">Reference proteome</keyword>
<organism evidence="1 2">
    <name type="scientific">Phormidium pseudopriestleyi FRX01</name>
    <dbReference type="NCBI Taxonomy" id="1759528"/>
    <lineage>
        <taxon>Bacteria</taxon>
        <taxon>Bacillati</taxon>
        <taxon>Cyanobacteriota</taxon>
        <taxon>Cyanophyceae</taxon>
        <taxon>Oscillatoriophycideae</taxon>
        <taxon>Oscillatoriales</taxon>
        <taxon>Oscillatoriaceae</taxon>
        <taxon>Phormidium</taxon>
    </lineage>
</organism>
<dbReference type="Proteomes" id="UP000664844">
    <property type="component" value="Unassembled WGS sequence"/>
</dbReference>
<name>A0ABS3FUJ3_9CYAN</name>
<dbReference type="EMBL" id="JAFLQW010000408">
    <property type="protein sequence ID" value="MBO0350438.1"/>
    <property type="molecule type" value="Genomic_DNA"/>
</dbReference>
<evidence type="ECO:0000313" key="1">
    <source>
        <dbReference type="EMBL" id="MBO0350438.1"/>
    </source>
</evidence>
<accession>A0ABS3FUJ3</accession>
<protein>
    <submittedName>
        <fullName evidence="1">Uncharacterized protein</fullName>
    </submittedName>
</protein>
<sequence length="63" mass="7545">MKREKELAKLREITENTIEDVVGKMWELGKSFPDIAQYLILTEAEVEDAFIRYQHRFERGDRT</sequence>
<dbReference type="RefSeq" id="WP_207088915.1">
    <property type="nucleotide sequence ID" value="NZ_JAFLQW010000408.1"/>
</dbReference>
<comment type="caution">
    <text evidence="1">The sequence shown here is derived from an EMBL/GenBank/DDBJ whole genome shotgun (WGS) entry which is preliminary data.</text>
</comment>
<evidence type="ECO:0000313" key="2">
    <source>
        <dbReference type="Proteomes" id="UP000664844"/>
    </source>
</evidence>